<dbReference type="EMBL" id="GL433840">
    <property type="protein sequence ID" value="EFN57311.1"/>
    <property type="molecule type" value="Genomic_DNA"/>
</dbReference>
<evidence type="ECO:0000256" key="1">
    <source>
        <dbReference type="ARBA" id="ARBA00004141"/>
    </source>
</evidence>
<feature type="domain" description="Cation/H+ exchanger transmembrane" evidence="13">
    <location>
        <begin position="252"/>
        <end position="378"/>
    </location>
</feature>
<feature type="compositionally biased region" description="Pro residues" evidence="11">
    <location>
        <begin position="465"/>
        <end position="474"/>
    </location>
</feature>
<dbReference type="PANTHER" id="PTHR10110">
    <property type="entry name" value="SODIUM/HYDROGEN EXCHANGER"/>
    <property type="match status" value="1"/>
</dbReference>
<feature type="transmembrane region" description="Helical" evidence="12">
    <location>
        <begin position="14"/>
        <end position="31"/>
    </location>
</feature>
<feature type="transmembrane region" description="Helical" evidence="12">
    <location>
        <begin position="319"/>
        <end position="337"/>
    </location>
</feature>
<dbReference type="AlphaFoldDB" id="E1ZAS2"/>
<keyword evidence="3 12" id="KW-0812">Transmembrane</keyword>
<comment type="subcellular location">
    <subcellularLocation>
        <location evidence="1">Membrane</location>
        <topology evidence="1">Multi-pass membrane protein</topology>
    </subcellularLocation>
</comment>
<feature type="transmembrane region" description="Helical" evidence="12">
    <location>
        <begin position="357"/>
        <end position="377"/>
    </location>
</feature>
<evidence type="ECO:0000256" key="4">
    <source>
        <dbReference type="ARBA" id="ARBA00022989"/>
    </source>
</evidence>
<evidence type="ECO:0000256" key="6">
    <source>
        <dbReference type="ARBA" id="ARBA00023065"/>
    </source>
</evidence>
<evidence type="ECO:0000259" key="13">
    <source>
        <dbReference type="Pfam" id="PF00999"/>
    </source>
</evidence>
<evidence type="ECO:0000256" key="8">
    <source>
        <dbReference type="ARBA" id="ARBA00023201"/>
    </source>
</evidence>
<dbReference type="InParanoid" id="E1ZAS2"/>
<reference evidence="14 15" key="1">
    <citation type="journal article" date="2010" name="Plant Cell">
        <title>The Chlorella variabilis NC64A genome reveals adaptation to photosymbiosis, coevolution with viruses, and cryptic sex.</title>
        <authorList>
            <person name="Blanc G."/>
            <person name="Duncan G."/>
            <person name="Agarkova I."/>
            <person name="Borodovsky M."/>
            <person name="Gurnon J."/>
            <person name="Kuo A."/>
            <person name="Lindquist E."/>
            <person name="Lucas S."/>
            <person name="Pangilinan J."/>
            <person name="Polle J."/>
            <person name="Salamov A."/>
            <person name="Terry A."/>
            <person name="Yamada T."/>
            <person name="Dunigan D.D."/>
            <person name="Grigoriev I.V."/>
            <person name="Claverie J.M."/>
            <person name="Van Etten J.L."/>
        </authorList>
    </citation>
    <scope>NUCLEOTIDE SEQUENCE [LARGE SCALE GENOMIC DNA]</scope>
    <source>
        <strain evidence="14 15">NC64A</strain>
    </source>
</reference>
<keyword evidence="8" id="KW-0739">Sodium transport</keyword>
<dbReference type="OrthoDB" id="196264at2759"/>
<dbReference type="GO" id="GO:0015385">
    <property type="term" value="F:sodium:proton antiporter activity"/>
    <property type="evidence" value="ECO:0007669"/>
    <property type="project" value="InterPro"/>
</dbReference>
<feature type="domain" description="Cation/H+ exchanger transmembrane" evidence="13">
    <location>
        <begin position="22"/>
        <end position="238"/>
    </location>
</feature>
<keyword evidence="7 12" id="KW-0472">Membrane</keyword>
<evidence type="ECO:0000256" key="5">
    <source>
        <dbReference type="ARBA" id="ARBA00023053"/>
    </source>
</evidence>
<dbReference type="GeneID" id="17356350"/>
<name>E1ZAS2_CHLVA</name>
<evidence type="ECO:0000313" key="15">
    <source>
        <dbReference type="Proteomes" id="UP000008141"/>
    </source>
</evidence>
<comment type="catalytic activity">
    <reaction evidence="10">
        <text>K(+)(in) + H(+)(out) = K(+)(out) + H(+)(in)</text>
        <dbReference type="Rhea" id="RHEA:29467"/>
        <dbReference type="ChEBI" id="CHEBI:15378"/>
        <dbReference type="ChEBI" id="CHEBI:29103"/>
    </reaction>
</comment>
<evidence type="ECO:0000256" key="3">
    <source>
        <dbReference type="ARBA" id="ARBA00022692"/>
    </source>
</evidence>
<dbReference type="PANTHER" id="PTHR10110:SF187">
    <property type="entry name" value="SODIUM_HYDROGEN EXCHANGER"/>
    <property type="match status" value="1"/>
</dbReference>
<keyword evidence="5" id="KW-0915">Sodium</keyword>
<feature type="transmembrane region" description="Helical" evidence="12">
    <location>
        <begin position="43"/>
        <end position="64"/>
    </location>
</feature>
<keyword evidence="4 12" id="KW-1133">Transmembrane helix</keyword>
<dbReference type="GO" id="GO:0015386">
    <property type="term" value="F:potassium:proton antiporter activity"/>
    <property type="evidence" value="ECO:0007669"/>
    <property type="project" value="TreeGrafter"/>
</dbReference>
<organism evidence="15">
    <name type="scientific">Chlorella variabilis</name>
    <name type="common">Green alga</name>
    <dbReference type="NCBI Taxonomy" id="554065"/>
    <lineage>
        <taxon>Eukaryota</taxon>
        <taxon>Viridiplantae</taxon>
        <taxon>Chlorophyta</taxon>
        <taxon>core chlorophytes</taxon>
        <taxon>Trebouxiophyceae</taxon>
        <taxon>Chlorellales</taxon>
        <taxon>Chlorellaceae</taxon>
        <taxon>Chlorella clade</taxon>
        <taxon>Chlorella</taxon>
    </lineage>
</organism>
<feature type="transmembrane region" description="Helical" evidence="12">
    <location>
        <begin position="207"/>
        <end position="232"/>
    </location>
</feature>
<dbReference type="eggNOG" id="KOG1965">
    <property type="taxonomic scope" value="Eukaryota"/>
</dbReference>
<dbReference type="Pfam" id="PF00999">
    <property type="entry name" value="Na_H_Exchanger"/>
    <property type="match status" value="2"/>
</dbReference>
<dbReference type="GO" id="GO:0098719">
    <property type="term" value="P:sodium ion import across plasma membrane"/>
    <property type="evidence" value="ECO:0007669"/>
    <property type="project" value="TreeGrafter"/>
</dbReference>
<feature type="region of interest" description="Disordered" evidence="11">
    <location>
        <begin position="439"/>
        <end position="474"/>
    </location>
</feature>
<proteinExistence type="predicted"/>
<evidence type="ECO:0000256" key="9">
    <source>
        <dbReference type="ARBA" id="ARBA00047524"/>
    </source>
</evidence>
<feature type="transmembrane region" description="Helical" evidence="12">
    <location>
        <begin position="99"/>
        <end position="121"/>
    </location>
</feature>
<dbReference type="InterPro" id="IPR006153">
    <property type="entry name" value="Cation/H_exchanger_TM"/>
</dbReference>
<evidence type="ECO:0000256" key="12">
    <source>
        <dbReference type="SAM" id="Phobius"/>
    </source>
</evidence>
<protein>
    <recommendedName>
        <fullName evidence="13">Cation/H+ exchanger transmembrane domain-containing protein</fullName>
    </recommendedName>
</protein>
<dbReference type="KEGG" id="cvr:CHLNCDRAFT_143932"/>
<evidence type="ECO:0000313" key="14">
    <source>
        <dbReference type="EMBL" id="EFN57311.1"/>
    </source>
</evidence>
<feature type="transmembrane region" description="Helical" evidence="12">
    <location>
        <begin position="70"/>
        <end position="87"/>
    </location>
</feature>
<evidence type="ECO:0000256" key="11">
    <source>
        <dbReference type="SAM" id="MobiDB-lite"/>
    </source>
</evidence>
<dbReference type="GO" id="GO:0005886">
    <property type="term" value="C:plasma membrane"/>
    <property type="evidence" value="ECO:0007669"/>
    <property type="project" value="TreeGrafter"/>
</dbReference>
<keyword evidence="15" id="KW-1185">Reference proteome</keyword>
<evidence type="ECO:0000256" key="7">
    <source>
        <dbReference type="ARBA" id="ARBA00023136"/>
    </source>
</evidence>
<feature type="transmembrane region" description="Helical" evidence="12">
    <location>
        <begin position="253"/>
        <end position="271"/>
    </location>
</feature>
<gene>
    <name evidence="14" type="ORF">CHLNCDRAFT_143932</name>
</gene>
<dbReference type="InterPro" id="IPR004709">
    <property type="entry name" value="NaH_exchanger"/>
</dbReference>
<dbReference type="InterPro" id="IPR018422">
    <property type="entry name" value="Cation/H_exchanger_CPA1"/>
</dbReference>
<dbReference type="RefSeq" id="XP_005849413.1">
    <property type="nucleotide sequence ID" value="XM_005849351.1"/>
</dbReference>
<sequence>MATSTATYVSEELMVVWLLLIVTIVTSYFIQRQRFRWLPPSSSAMLLGIGAGVASRIAGLAQPLRFSPAAFFYALLPPIVFQAGFALKKKEFFANSGAILTYAVLGTFISALVFGLCTYLLVLIGLVRRSHLAGSPFVECLAYGAAISSIDPVATLAVLADVEVPPLLFNLVFGESVLNDAVAIVLFRSLSDFADKPMGLGTLPAVMLRFCVLALGSLLIGAGVSLACAFVLKRFDRLDASGGWLGVITLRHFFEFAAFLCEMFVFAYLGLQVATMKHGFDFGLLVSGIPLAVASRAANIGACSRLVNLWRTHKLPRNLQAMLLAVGLRGAVAYGLIVNLPRSDQPGQTGIPAIETAALLIVVVTTLGLGSATAPLLRYFDLEGKDDAALYGLTDMEGLGDAMAGGGQGGANRIKLEQPSAFHDWFKALDEEYLKPLFGGRQGSERGRSPSAQEAGGYAGIQMQQPPPAGGGGE</sequence>
<dbReference type="GO" id="GO:0051453">
    <property type="term" value="P:regulation of intracellular pH"/>
    <property type="evidence" value="ECO:0007669"/>
    <property type="project" value="TreeGrafter"/>
</dbReference>
<keyword evidence="6" id="KW-0406">Ion transport</keyword>
<evidence type="ECO:0000256" key="2">
    <source>
        <dbReference type="ARBA" id="ARBA00022448"/>
    </source>
</evidence>
<dbReference type="Proteomes" id="UP000008141">
    <property type="component" value="Unassembled WGS sequence"/>
</dbReference>
<keyword evidence="2" id="KW-0813">Transport</keyword>
<dbReference type="OMA" id="CGRFAGV"/>
<dbReference type="PRINTS" id="PR01084">
    <property type="entry name" value="NAHEXCHNGR"/>
</dbReference>
<comment type="catalytic activity">
    <reaction evidence="9">
        <text>Na(+)(in) + H(+)(out) = Na(+)(out) + H(+)(in)</text>
        <dbReference type="Rhea" id="RHEA:29419"/>
        <dbReference type="ChEBI" id="CHEBI:15378"/>
        <dbReference type="ChEBI" id="CHEBI:29101"/>
    </reaction>
</comment>
<evidence type="ECO:0000256" key="10">
    <source>
        <dbReference type="ARBA" id="ARBA00047912"/>
    </source>
</evidence>
<accession>E1ZAS2</accession>
<dbReference type="Gene3D" id="6.10.140.1330">
    <property type="match status" value="1"/>
</dbReference>